<proteinExistence type="predicted"/>
<organism evidence="1 2">
    <name type="scientific">Candidatus Abawacabacteria bacterium RIFCSPHIGHO2_01_FULL_46_8</name>
    <dbReference type="NCBI Taxonomy" id="1817815"/>
    <lineage>
        <taxon>Bacteria</taxon>
        <taxon>Candidatus Abawacaibacteriota</taxon>
    </lineage>
</organism>
<evidence type="ECO:0008006" key="3">
    <source>
        <dbReference type="Google" id="ProtNLM"/>
    </source>
</evidence>
<dbReference type="Proteomes" id="UP000177521">
    <property type="component" value="Unassembled WGS sequence"/>
</dbReference>
<dbReference type="AlphaFoldDB" id="A0A1F4XII9"/>
<name>A0A1F4XII9_9BACT</name>
<evidence type="ECO:0000313" key="1">
    <source>
        <dbReference type="EMBL" id="OGC81561.1"/>
    </source>
</evidence>
<dbReference type="EMBL" id="MEWS01000037">
    <property type="protein sequence ID" value="OGC81561.1"/>
    <property type="molecule type" value="Genomic_DNA"/>
</dbReference>
<gene>
    <name evidence="1" type="ORF">A2788_01810</name>
</gene>
<protein>
    <recommendedName>
        <fullName evidence="3">TRASH domain-containing protein</fullName>
    </recommendedName>
</protein>
<sequence>MMAKKAQAKHSKAKTKKQLSEKKLAEICAQCGNKVGKDRVAQDNKTFCCQLCCDNYIKEQENPNVCRFC</sequence>
<comment type="caution">
    <text evidence="1">The sequence shown here is derived from an EMBL/GenBank/DDBJ whole genome shotgun (WGS) entry which is preliminary data.</text>
</comment>
<reference evidence="1 2" key="1">
    <citation type="journal article" date="2016" name="Nat. Commun.">
        <title>Thousands of microbial genomes shed light on interconnected biogeochemical processes in an aquifer system.</title>
        <authorList>
            <person name="Anantharaman K."/>
            <person name="Brown C.T."/>
            <person name="Hug L.A."/>
            <person name="Sharon I."/>
            <person name="Castelle C.J."/>
            <person name="Probst A.J."/>
            <person name="Thomas B.C."/>
            <person name="Singh A."/>
            <person name="Wilkins M.J."/>
            <person name="Karaoz U."/>
            <person name="Brodie E.L."/>
            <person name="Williams K.H."/>
            <person name="Hubbard S.S."/>
            <person name="Banfield J.F."/>
        </authorList>
    </citation>
    <scope>NUCLEOTIDE SEQUENCE [LARGE SCALE GENOMIC DNA]</scope>
</reference>
<accession>A0A1F4XII9</accession>
<evidence type="ECO:0000313" key="2">
    <source>
        <dbReference type="Proteomes" id="UP000177521"/>
    </source>
</evidence>